<feature type="transmembrane region" description="Helical" evidence="2">
    <location>
        <begin position="21"/>
        <end position="43"/>
    </location>
</feature>
<dbReference type="PhylomeDB" id="Q600C5"/>
<proteinExistence type="predicted"/>
<dbReference type="KEGG" id="mhy:mhp531"/>
<evidence type="ECO:0000313" key="4">
    <source>
        <dbReference type="Proteomes" id="UP000006822"/>
    </source>
</evidence>
<keyword evidence="2" id="KW-0472">Membrane</keyword>
<evidence type="ECO:0000256" key="1">
    <source>
        <dbReference type="SAM" id="Coils"/>
    </source>
</evidence>
<gene>
    <name evidence="3" type="ordered locus">mhp531</name>
</gene>
<dbReference type="Proteomes" id="UP000006822">
    <property type="component" value="Chromosome"/>
</dbReference>
<dbReference type="EMBL" id="AE017332">
    <property type="protein sequence ID" value="AAV27611.1"/>
    <property type="molecule type" value="Genomic_DNA"/>
</dbReference>
<name>Q600C5_MESH2</name>
<evidence type="ECO:0000313" key="3">
    <source>
        <dbReference type="EMBL" id="AAV27611.1"/>
    </source>
</evidence>
<reference evidence="3 4" key="1">
    <citation type="journal article" date="2004" name="J. Bacteriol.">
        <title>The genome sequence of Mycoplasma hyopneumoniae strain 232, the agent of swine mycoplasmosis.</title>
        <authorList>
            <person name="Minion F.C."/>
            <person name="Lefkowitz E.J."/>
            <person name="Madsen M.L."/>
            <person name="Cleary B.J."/>
            <person name="Swartzell S.M."/>
            <person name="Mahairas G.G."/>
        </authorList>
    </citation>
    <scope>NUCLEOTIDE SEQUENCE [LARGE SCALE GENOMIC DNA]</scope>
    <source>
        <strain evidence="3 4">232</strain>
    </source>
</reference>
<keyword evidence="1" id="KW-0175">Coiled coil</keyword>
<accession>Q600C5</accession>
<evidence type="ECO:0000256" key="2">
    <source>
        <dbReference type="SAM" id="Phobius"/>
    </source>
</evidence>
<dbReference type="AlphaFoldDB" id="Q600C5"/>
<keyword evidence="2" id="KW-1133">Transmembrane helix</keyword>
<dbReference type="eggNOG" id="COG0433">
    <property type="taxonomic scope" value="Bacteria"/>
</dbReference>
<feature type="coiled-coil region" evidence="1">
    <location>
        <begin position="275"/>
        <end position="302"/>
    </location>
</feature>
<feature type="transmembrane region" description="Helical" evidence="2">
    <location>
        <begin position="49"/>
        <end position="69"/>
    </location>
</feature>
<sequence>MKKQIQNKAISKINLHIFRNFTIWDLLVLTLIILLSLVFGFAVDTNLNFLIKILIVILFFTFIGLPLLFNFPSQKARGWQILLNWLRFVSMPKKYSINSSGSNNTKNLIPYVFLKNNFLFNGKSYVGGLKIQGVDIFAHDFETQANTLNQFGKIINNINSKISIVKIAVKNDIEENQKFLENNFLDCKNNAGEEICEGYYEDLNLNFEGQLKFNYFLIVYDYEIKELEMELNQIRSSLGQLDIFAQRLEIKELLDLSLKILNSSDKIDKKIVKEIIEISKEAENLKNNFKEYNQKIQEVQNKIKGIFCLDEIQWHPKYFRSNNKYFSIQSISELPLELPPYWANAFFNSDSNIIWNIERIPDKEKEKLLNKAHNILSLNQMDENRNILLKRKGEFEQQALENVVDVAATGQNLYWSTFLFINCADSKDELESLESTNSNLIKSVSAIPYSLRFKQLFGYLNIFLGKMIN</sequence>
<dbReference type="HOGENOM" id="CLU_582431_0_0_14"/>
<protein>
    <submittedName>
        <fullName evidence="3">Uncharacterized protein</fullName>
    </submittedName>
</protein>
<dbReference type="RefSeq" id="WP_011206364.1">
    <property type="nucleotide sequence ID" value="NC_006360.1"/>
</dbReference>
<keyword evidence="2" id="KW-0812">Transmembrane</keyword>
<organism evidence="3 4">
    <name type="scientific">Mesomycoplasma hyopneumoniae (strain 232)</name>
    <name type="common">Mycoplasma hyopneumoniae</name>
    <dbReference type="NCBI Taxonomy" id="295358"/>
    <lineage>
        <taxon>Bacteria</taxon>
        <taxon>Bacillati</taxon>
        <taxon>Mycoplasmatota</taxon>
        <taxon>Mycoplasmoidales</taxon>
        <taxon>Metamycoplasmataceae</taxon>
        <taxon>Mesomycoplasma</taxon>
    </lineage>
</organism>